<reference evidence="5 6" key="1">
    <citation type="submission" date="2014-03" db="EMBL/GenBank/DDBJ databases">
        <title>Genomics of Bifidobacteria.</title>
        <authorList>
            <person name="Ventura M."/>
            <person name="Milani C."/>
            <person name="Lugli G.A."/>
        </authorList>
    </citation>
    <scope>NUCLEOTIDE SEQUENCE [LARGE SCALE GENOMIC DNA]</scope>
    <source>
        <strain evidence="5 6">LMG 21811</strain>
    </source>
</reference>
<dbReference type="PANTHER" id="PTHR44846">
    <property type="entry name" value="MANNOSYL-D-GLYCERATE TRANSPORT/METABOLISM SYSTEM REPRESSOR MNGR-RELATED"/>
    <property type="match status" value="1"/>
</dbReference>
<dbReference type="CDD" id="cd07377">
    <property type="entry name" value="WHTH_GntR"/>
    <property type="match status" value="1"/>
</dbReference>
<organism evidence="5 6">
    <name type="scientific">Bifidobacterium ruminantium</name>
    <dbReference type="NCBI Taxonomy" id="78346"/>
    <lineage>
        <taxon>Bacteria</taxon>
        <taxon>Bacillati</taxon>
        <taxon>Actinomycetota</taxon>
        <taxon>Actinomycetes</taxon>
        <taxon>Bifidobacteriales</taxon>
        <taxon>Bifidobacteriaceae</taxon>
        <taxon>Bifidobacterium</taxon>
    </lineage>
</organism>
<feature type="domain" description="HTH gntR-type" evidence="4">
    <location>
        <begin position="11"/>
        <end position="81"/>
    </location>
</feature>
<dbReference type="GO" id="GO:0003677">
    <property type="term" value="F:DNA binding"/>
    <property type="evidence" value="ECO:0007669"/>
    <property type="project" value="UniProtKB-KW"/>
</dbReference>
<keyword evidence="3" id="KW-0804">Transcription</keyword>
<dbReference type="InterPro" id="IPR036388">
    <property type="entry name" value="WH-like_DNA-bd_sf"/>
</dbReference>
<dbReference type="PANTHER" id="PTHR44846:SF1">
    <property type="entry name" value="MANNOSYL-D-GLYCERATE TRANSPORT_METABOLISM SYSTEM REPRESSOR MNGR-RELATED"/>
    <property type="match status" value="1"/>
</dbReference>
<dbReference type="SUPFAM" id="SSF64288">
    <property type="entry name" value="Chorismate lyase-like"/>
    <property type="match status" value="1"/>
</dbReference>
<dbReference type="SUPFAM" id="SSF46785">
    <property type="entry name" value="Winged helix' DNA-binding domain"/>
    <property type="match status" value="1"/>
</dbReference>
<evidence type="ECO:0000256" key="1">
    <source>
        <dbReference type="ARBA" id="ARBA00023015"/>
    </source>
</evidence>
<evidence type="ECO:0000313" key="6">
    <source>
        <dbReference type="Proteomes" id="UP000029078"/>
    </source>
</evidence>
<evidence type="ECO:0000259" key="4">
    <source>
        <dbReference type="PROSITE" id="PS50949"/>
    </source>
</evidence>
<evidence type="ECO:0000256" key="3">
    <source>
        <dbReference type="ARBA" id="ARBA00023163"/>
    </source>
</evidence>
<evidence type="ECO:0000313" key="5">
    <source>
        <dbReference type="EMBL" id="KFI87624.1"/>
    </source>
</evidence>
<dbReference type="InterPro" id="IPR011663">
    <property type="entry name" value="UTRA"/>
</dbReference>
<dbReference type="PROSITE" id="PS50949">
    <property type="entry name" value="HTH_GNTR"/>
    <property type="match status" value="1"/>
</dbReference>
<dbReference type="STRING" id="78346.BRUM_0768"/>
<accession>A0A087CWH4</accession>
<dbReference type="Pfam" id="PF07702">
    <property type="entry name" value="UTRA"/>
    <property type="match status" value="1"/>
</dbReference>
<comment type="caution">
    <text evidence="5">The sequence shown here is derived from an EMBL/GenBank/DDBJ whole genome shotgun (WGS) entry which is preliminary data.</text>
</comment>
<dbReference type="Gene3D" id="3.40.1410.10">
    <property type="entry name" value="Chorismate lyase-like"/>
    <property type="match status" value="1"/>
</dbReference>
<keyword evidence="1" id="KW-0805">Transcription regulation</keyword>
<gene>
    <name evidence="5" type="ORF">BRUM_0768</name>
</gene>
<dbReference type="EMBL" id="JGZL01000012">
    <property type="protein sequence ID" value="KFI87624.1"/>
    <property type="molecule type" value="Genomic_DNA"/>
</dbReference>
<dbReference type="Pfam" id="PF00392">
    <property type="entry name" value="GntR"/>
    <property type="match status" value="1"/>
</dbReference>
<dbReference type="InterPro" id="IPR050679">
    <property type="entry name" value="Bact_HTH_transcr_reg"/>
</dbReference>
<dbReference type="GO" id="GO:0045892">
    <property type="term" value="P:negative regulation of DNA-templated transcription"/>
    <property type="evidence" value="ECO:0007669"/>
    <property type="project" value="TreeGrafter"/>
</dbReference>
<name>A0A087CWH4_BIFRU</name>
<dbReference type="Proteomes" id="UP000029078">
    <property type="component" value="Unassembled WGS sequence"/>
</dbReference>
<dbReference type="GO" id="GO:0003700">
    <property type="term" value="F:DNA-binding transcription factor activity"/>
    <property type="evidence" value="ECO:0007669"/>
    <property type="project" value="InterPro"/>
</dbReference>
<dbReference type="InterPro" id="IPR000524">
    <property type="entry name" value="Tscrpt_reg_HTH_GntR"/>
</dbReference>
<sequence length="270" mass="30410">MADHIDTDRTATAANGLVHLIRVLIREQELQPGERLGSERALAKSLGVSRSDLRTALAVLESSHEVIRKIGRAGGTVVSDGRLERNINTVESLPTIARRQGMRVSSKVLRAVIAPASPSDVRLLRLPGEHPMIYDIIRLRYIEDRPLSLEKTHLPAYLFPQFLTRDLTAPFYTMFEREYGIRPCTVDETLESVVGDEHENELLDIDPGTPLMRIHRIAYAADGYPFERAIDMYIADQMRFTMHHSGYVRLSATRDDARNVTRSDGPRPNG</sequence>
<proteinExistence type="predicted"/>
<dbReference type="InterPro" id="IPR036390">
    <property type="entry name" value="WH_DNA-bd_sf"/>
</dbReference>
<dbReference type="SMART" id="SM00345">
    <property type="entry name" value="HTH_GNTR"/>
    <property type="match status" value="1"/>
</dbReference>
<keyword evidence="6" id="KW-1185">Reference proteome</keyword>
<dbReference type="AlphaFoldDB" id="A0A087CWH4"/>
<dbReference type="Gene3D" id="1.10.10.10">
    <property type="entry name" value="Winged helix-like DNA-binding domain superfamily/Winged helix DNA-binding domain"/>
    <property type="match status" value="1"/>
</dbReference>
<keyword evidence="2" id="KW-0238">DNA-binding</keyword>
<evidence type="ECO:0000256" key="2">
    <source>
        <dbReference type="ARBA" id="ARBA00023125"/>
    </source>
</evidence>
<dbReference type="InterPro" id="IPR028978">
    <property type="entry name" value="Chorismate_lyase_/UTRA_dom_sf"/>
</dbReference>
<dbReference type="eggNOG" id="COG2188">
    <property type="taxonomic scope" value="Bacteria"/>
</dbReference>
<dbReference type="RefSeq" id="WP_026646472.1">
    <property type="nucleotide sequence ID" value="NZ_JGZL01000012.1"/>
</dbReference>
<dbReference type="SMART" id="SM00866">
    <property type="entry name" value="UTRA"/>
    <property type="match status" value="1"/>
</dbReference>
<protein>
    <submittedName>
        <fullName evidence="5">Transcriptional regulator, GntR family</fullName>
    </submittedName>
</protein>